<feature type="transmembrane region" description="Helical" evidence="6">
    <location>
        <begin position="330"/>
        <end position="352"/>
    </location>
</feature>
<feature type="region of interest" description="Disordered" evidence="5">
    <location>
        <begin position="1"/>
        <end position="29"/>
    </location>
</feature>
<dbReference type="GO" id="GO:0140359">
    <property type="term" value="F:ABC-type transporter activity"/>
    <property type="evidence" value="ECO:0007669"/>
    <property type="project" value="InterPro"/>
</dbReference>
<dbReference type="Pfam" id="PF12698">
    <property type="entry name" value="ABC2_membrane_3"/>
    <property type="match status" value="1"/>
</dbReference>
<organism evidence="8 9">
    <name type="scientific">Frankia canadensis</name>
    <dbReference type="NCBI Taxonomy" id="1836972"/>
    <lineage>
        <taxon>Bacteria</taxon>
        <taxon>Bacillati</taxon>
        <taxon>Actinomycetota</taxon>
        <taxon>Actinomycetes</taxon>
        <taxon>Frankiales</taxon>
        <taxon>Frankiaceae</taxon>
        <taxon>Frankia</taxon>
    </lineage>
</organism>
<evidence type="ECO:0000256" key="2">
    <source>
        <dbReference type="ARBA" id="ARBA00022692"/>
    </source>
</evidence>
<proteinExistence type="predicted"/>
<evidence type="ECO:0000256" key="4">
    <source>
        <dbReference type="ARBA" id="ARBA00023136"/>
    </source>
</evidence>
<dbReference type="RefSeq" id="WP_101831325.1">
    <property type="nucleotide sequence ID" value="NZ_FZMO01000101.1"/>
</dbReference>
<feature type="transmembrane region" description="Helical" evidence="6">
    <location>
        <begin position="209"/>
        <end position="230"/>
    </location>
</feature>
<feature type="domain" description="ABC-2 type transporter transmembrane" evidence="7">
    <location>
        <begin position="56"/>
        <end position="406"/>
    </location>
</feature>
<protein>
    <recommendedName>
        <fullName evidence="7">ABC-2 type transporter transmembrane domain-containing protein</fullName>
    </recommendedName>
</protein>
<evidence type="ECO:0000256" key="5">
    <source>
        <dbReference type="SAM" id="MobiDB-lite"/>
    </source>
</evidence>
<keyword evidence="9" id="KW-1185">Reference proteome</keyword>
<comment type="subcellular location">
    <subcellularLocation>
        <location evidence="1">Membrane</location>
        <topology evidence="1">Multi-pass membrane protein</topology>
    </subcellularLocation>
</comment>
<evidence type="ECO:0000256" key="1">
    <source>
        <dbReference type="ARBA" id="ARBA00004141"/>
    </source>
</evidence>
<dbReference type="EMBL" id="FZMO01000101">
    <property type="protein sequence ID" value="SNQ47480.1"/>
    <property type="molecule type" value="Genomic_DNA"/>
</dbReference>
<evidence type="ECO:0000313" key="9">
    <source>
        <dbReference type="Proteomes" id="UP000234331"/>
    </source>
</evidence>
<evidence type="ECO:0000259" key="7">
    <source>
        <dbReference type="Pfam" id="PF12698"/>
    </source>
</evidence>
<reference evidence="8 9" key="1">
    <citation type="submission" date="2017-06" db="EMBL/GenBank/DDBJ databases">
        <authorList>
            <person name="Kim H.J."/>
            <person name="Triplett B.A."/>
        </authorList>
    </citation>
    <scope>NUCLEOTIDE SEQUENCE [LARGE SCALE GENOMIC DNA]</scope>
    <source>
        <strain evidence="8">FRACA_ARgP5</strain>
    </source>
</reference>
<evidence type="ECO:0000256" key="6">
    <source>
        <dbReference type="SAM" id="Phobius"/>
    </source>
</evidence>
<dbReference type="Proteomes" id="UP000234331">
    <property type="component" value="Unassembled WGS sequence"/>
</dbReference>
<evidence type="ECO:0000313" key="8">
    <source>
        <dbReference type="EMBL" id="SNQ47480.1"/>
    </source>
</evidence>
<gene>
    <name evidence="8" type="ORF">FRACA_190059</name>
</gene>
<feature type="transmembrane region" description="Helical" evidence="6">
    <location>
        <begin position="359"/>
        <end position="379"/>
    </location>
</feature>
<dbReference type="InterPro" id="IPR013525">
    <property type="entry name" value="ABC2_TM"/>
</dbReference>
<dbReference type="GO" id="GO:0016020">
    <property type="term" value="C:membrane"/>
    <property type="evidence" value="ECO:0007669"/>
    <property type="project" value="UniProtKB-SubCell"/>
</dbReference>
<feature type="transmembrane region" description="Helical" evidence="6">
    <location>
        <begin position="385"/>
        <end position="407"/>
    </location>
</feature>
<feature type="transmembrane region" description="Helical" evidence="6">
    <location>
        <begin position="260"/>
        <end position="283"/>
    </location>
</feature>
<sequence>MTTDGVGGADGPRGATGGSEGGVSGHDGGLGELGTARALRLIAGREIVTRVRSRAFQVMTALFVVAIAAAVLVLSAVSGGSSSSSSTVAVTAADGRQATAIVAAGRSLGEEVRVRTVTDVADGRQAVLDGDVDALVRTGAAGGGYQVTVKKDLSDTLTSVLTVAARQAALEAQIAGLGGDPATVGRAVVTAGVDVTALHAKREVDGPRLLLGLLSGGLIYLSLMIFGPAVTQGVVEEKSSRVVELLLAVVRPWQLMAGKVVGIGAVALGQLALIGVVGVGLGLATGQLGIPAGLAVGSVAMALLWYLVGFSMYALLFAAAGALVSRQEDAAGVTPPIIAAIIIPYVVGISVLPASPDSGLVLTLAMIPLFAPVLMPMVIGIGSVAVWQVVVALVAALALTGLLVWLAGRVYGNAVKRSGTRVALRDALRAA</sequence>
<keyword evidence="2 6" id="KW-0812">Transmembrane</keyword>
<evidence type="ECO:0000256" key="3">
    <source>
        <dbReference type="ARBA" id="ARBA00022989"/>
    </source>
</evidence>
<name>A0A2I2KPA1_9ACTN</name>
<dbReference type="OrthoDB" id="3268959at2"/>
<keyword evidence="4 6" id="KW-0472">Membrane</keyword>
<dbReference type="AlphaFoldDB" id="A0A2I2KPA1"/>
<accession>A0A2I2KPA1</accession>
<keyword evidence="3 6" id="KW-1133">Transmembrane helix</keyword>
<feature type="transmembrane region" description="Helical" evidence="6">
    <location>
        <begin position="55"/>
        <end position="77"/>
    </location>
</feature>